<keyword evidence="5" id="KW-1185">Reference proteome</keyword>
<accession>A0A9X1I3N9</accession>
<dbReference type="Proteomes" id="UP001139286">
    <property type="component" value="Unassembled WGS sequence"/>
</dbReference>
<dbReference type="GO" id="GO:0003677">
    <property type="term" value="F:DNA binding"/>
    <property type="evidence" value="ECO:0007669"/>
    <property type="project" value="UniProtKB-KW"/>
</dbReference>
<name>A0A9X1I3N9_9FLAO</name>
<dbReference type="Gene3D" id="1.10.150.130">
    <property type="match status" value="1"/>
</dbReference>
<dbReference type="InterPro" id="IPR010998">
    <property type="entry name" value="Integrase_recombinase_N"/>
</dbReference>
<dbReference type="GO" id="GO:0015074">
    <property type="term" value="P:DNA integration"/>
    <property type="evidence" value="ECO:0007669"/>
    <property type="project" value="InterPro"/>
</dbReference>
<evidence type="ECO:0000256" key="2">
    <source>
        <dbReference type="ARBA" id="ARBA00023172"/>
    </source>
</evidence>
<dbReference type="PANTHER" id="PTHR30349">
    <property type="entry name" value="PHAGE INTEGRASE-RELATED"/>
    <property type="match status" value="1"/>
</dbReference>
<dbReference type="EMBL" id="JAJAPX010000001">
    <property type="protein sequence ID" value="MCB4807137.1"/>
    <property type="molecule type" value="Genomic_DNA"/>
</dbReference>
<keyword evidence="2" id="KW-0233">DNA recombination</keyword>
<dbReference type="Pfam" id="PF13102">
    <property type="entry name" value="Phage_int_SAM_5"/>
    <property type="match status" value="1"/>
</dbReference>
<keyword evidence="1" id="KW-0238">DNA-binding</keyword>
<dbReference type="GO" id="GO:0006310">
    <property type="term" value="P:DNA recombination"/>
    <property type="evidence" value="ECO:0007669"/>
    <property type="project" value="UniProtKB-KW"/>
</dbReference>
<dbReference type="InterPro" id="IPR025269">
    <property type="entry name" value="SAM-like_dom"/>
</dbReference>
<organism evidence="4 5">
    <name type="scientific">Neotamlana sargassicola</name>
    <dbReference type="NCBI Taxonomy" id="2883125"/>
    <lineage>
        <taxon>Bacteria</taxon>
        <taxon>Pseudomonadati</taxon>
        <taxon>Bacteroidota</taxon>
        <taxon>Flavobacteriia</taxon>
        <taxon>Flavobacteriales</taxon>
        <taxon>Flavobacteriaceae</taxon>
        <taxon>Neotamlana</taxon>
    </lineage>
</organism>
<gene>
    <name evidence="4" type="ORF">LG651_02660</name>
</gene>
<protein>
    <submittedName>
        <fullName evidence="4">Site-specific integrase</fullName>
    </submittedName>
</protein>
<dbReference type="InterPro" id="IPR050090">
    <property type="entry name" value="Tyrosine_recombinase_XerCD"/>
</dbReference>
<dbReference type="RefSeq" id="WP_226694607.1">
    <property type="nucleotide sequence ID" value="NZ_JAJAPX010000001.1"/>
</dbReference>
<evidence type="ECO:0000313" key="4">
    <source>
        <dbReference type="EMBL" id="MCB4807137.1"/>
    </source>
</evidence>
<comment type="caution">
    <text evidence="4">The sequence shown here is derived from an EMBL/GenBank/DDBJ whole genome shotgun (WGS) entry which is preliminary data.</text>
</comment>
<dbReference type="Gene3D" id="1.10.443.10">
    <property type="entry name" value="Intergrase catalytic core"/>
    <property type="match status" value="1"/>
</dbReference>
<evidence type="ECO:0000259" key="3">
    <source>
        <dbReference type="Pfam" id="PF13102"/>
    </source>
</evidence>
<sequence length="438" mass="50817">MASVKYNVRGKSNPSKISIRLVIDRQTDFKLTTPLLINPAFFNNKTGKVRQLTHFKDKDKIQNQLHALQTFVIDNYNNTIVKGGFISSDWLKNCINTHFNLIEVTDYNYLINYCTYYIEKLRTKTNDKTGTLGVSKATISKYSTIKTKISDFEKYKRKKYRLNDVNLKFKDAFLNYLLDVEKLSRNTVGRYIRFLKTIVLDAKQLGYKVSPELNQIKGFKVDIKKIYLNFDELQTIENTYFEDEQLQSAKDWLIIGCYIGQRVGDLLQLTSNNLTTNGKLDFIELVQQKTKKRVSILIHPKVQDILNTRGGQFPPTYSKNIDSAKTIFNRLIKKVCYKAKLTTIIEGGLINPKTNRKENGHFPKYKLITSHICRRSFATNHYGDMPTPLLLNITGHSTEKEFLNYIGKTNIDYAEQMAKYWNIQSQKQQKESVLKVAK</sequence>
<proteinExistence type="predicted"/>
<feature type="domain" description="Phage integrase SAM-like" evidence="3">
    <location>
        <begin position="110"/>
        <end position="208"/>
    </location>
</feature>
<dbReference type="PANTHER" id="PTHR30349:SF64">
    <property type="entry name" value="PROPHAGE INTEGRASE INTD-RELATED"/>
    <property type="match status" value="1"/>
</dbReference>
<dbReference type="InterPro" id="IPR011010">
    <property type="entry name" value="DNA_brk_join_enz"/>
</dbReference>
<reference evidence="4" key="1">
    <citation type="submission" date="2021-10" db="EMBL/GenBank/DDBJ databases">
        <title>Tamlana sargassums sp. nov., and Tamlana laminarinivorans sp. nov., two new bacteria isolated from the brown alga.</title>
        <authorList>
            <person name="Li J."/>
        </authorList>
    </citation>
    <scope>NUCLEOTIDE SEQUENCE</scope>
    <source>
        <strain evidence="4">62-3</strain>
    </source>
</reference>
<dbReference type="AlphaFoldDB" id="A0A9X1I3N9"/>
<evidence type="ECO:0000256" key="1">
    <source>
        <dbReference type="ARBA" id="ARBA00023125"/>
    </source>
</evidence>
<dbReference type="InterPro" id="IPR013762">
    <property type="entry name" value="Integrase-like_cat_sf"/>
</dbReference>
<dbReference type="SUPFAM" id="SSF56349">
    <property type="entry name" value="DNA breaking-rejoining enzymes"/>
    <property type="match status" value="1"/>
</dbReference>
<evidence type="ECO:0000313" key="5">
    <source>
        <dbReference type="Proteomes" id="UP001139286"/>
    </source>
</evidence>